<evidence type="ECO:0000313" key="2">
    <source>
        <dbReference type="EMBL" id="KAA1039195.1"/>
    </source>
</evidence>
<reference evidence="2 3" key="1">
    <citation type="submission" date="2019-09" db="EMBL/GenBank/DDBJ databases">
        <authorList>
            <person name="Mazhar S."/>
            <person name="Altermann E."/>
            <person name="Hill C."/>
            <person name="Mcauliffe O."/>
        </authorList>
    </citation>
    <scope>NUCLEOTIDE SEQUENCE [LARGE SCALE GENOMIC DNA]</scope>
    <source>
        <strain evidence="2 3">ATCC 51831</strain>
    </source>
</reference>
<proteinExistence type="predicted"/>
<sequence>MTIEKLMALLWLFIDDILLVVGMIFICIAAFRFEFEVGLLMLGICFVLLAILAGRR</sequence>
<evidence type="ECO:0000313" key="3">
    <source>
        <dbReference type="Proteomes" id="UP000295735"/>
    </source>
</evidence>
<gene>
    <name evidence="2" type="ORF">ERX35_007885</name>
</gene>
<dbReference type="Proteomes" id="UP000295735">
    <property type="component" value="Unassembled WGS sequence"/>
</dbReference>
<organism evidence="2 3">
    <name type="scientific">Macrococcus equipercicus</name>
    <dbReference type="NCBI Taxonomy" id="69967"/>
    <lineage>
        <taxon>Bacteria</taxon>
        <taxon>Bacillati</taxon>
        <taxon>Bacillota</taxon>
        <taxon>Bacilli</taxon>
        <taxon>Bacillales</taxon>
        <taxon>Staphylococcaceae</taxon>
        <taxon>Macrococcus</taxon>
    </lineage>
</organism>
<keyword evidence="1" id="KW-1133">Transmembrane helix</keyword>
<keyword evidence="1" id="KW-0472">Membrane</keyword>
<dbReference type="EMBL" id="SCWC02000005">
    <property type="protein sequence ID" value="KAA1039195.1"/>
    <property type="molecule type" value="Genomic_DNA"/>
</dbReference>
<comment type="caution">
    <text evidence="2">The sequence shown here is derived from an EMBL/GenBank/DDBJ whole genome shotgun (WGS) entry which is preliminary data.</text>
</comment>
<protein>
    <submittedName>
        <fullName evidence="2">DUF1056 family protein</fullName>
    </submittedName>
</protein>
<keyword evidence="3" id="KW-1185">Reference proteome</keyword>
<evidence type="ECO:0000256" key="1">
    <source>
        <dbReference type="SAM" id="Phobius"/>
    </source>
</evidence>
<feature type="transmembrane region" description="Helical" evidence="1">
    <location>
        <begin position="37"/>
        <end position="54"/>
    </location>
</feature>
<accession>A0ABQ6R7X5</accession>
<feature type="transmembrane region" description="Helical" evidence="1">
    <location>
        <begin position="7"/>
        <end position="31"/>
    </location>
</feature>
<name>A0ABQ6R7X5_9STAP</name>
<keyword evidence="1" id="KW-0812">Transmembrane</keyword>